<proteinExistence type="predicted"/>
<dbReference type="InterPro" id="IPR029058">
    <property type="entry name" value="AB_hydrolase_fold"/>
</dbReference>
<dbReference type="Gene3D" id="3.40.50.1820">
    <property type="entry name" value="alpha/beta hydrolase"/>
    <property type="match status" value="1"/>
</dbReference>
<accession>A0ABY6DL32</accession>
<dbReference type="PANTHER" id="PTHR35602:SF3">
    <property type="entry name" value="ESTERASE YQIA"/>
    <property type="match status" value="1"/>
</dbReference>
<name>A0ABY6DL32_9NEIS</name>
<evidence type="ECO:0000313" key="1">
    <source>
        <dbReference type="EMBL" id="UXY15055.1"/>
    </source>
</evidence>
<dbReference type="InterPro" id="IPR008886">
    <property type="entry name" value="UPF0227/Esterase_YqiA"/>
</dbReference>
<reference evidence="1" key="1">
    <citation type="submission" date="2022-10" db="EMBL/GenBank/DDBJ databases">
        <title>Chitiniphilus purpureus sp. nov., a novel chitin-degrading bacterium isolated from crawfish pond sediment.</title>
        <authorList>
            <person name="Li K."/>
        </authorList>
    </citation>
    <scope>NUCLEOTIDE SEQUENCE</scope>
    <source>
        <strain evidence="1">CD1</strain>
    </source>
</reference>
<sequence>MTHLVYLHGFLSSPFSRKAQATAVWMAEQGLSDYFHCPQIALEPEEAANTLRQLLDKLKGERLCFVGSSLGGYLATWLVEEHGGRAVLINPAVRPYASLQHYLGPQRNYHTGEVYLIDECYAGKLRAFERTPSDPAHYWVLVETGDEVLDYREALAAYPGSRQTVIEGGDHSFQDYTRWLPAIWDFAQET</sequence>
<protein>
    <recommendedName>
        <fullName evidence="3">Esterase</fullName>
    </recommendedName>
</protein>
<keyword evidence="2" id="KW-1185">Reference proteome</keyword>
<dbReference type="Pfam" id="PF05728">
    <property type="entry name" value="UPF0227"/>
    <property type="match status" value="1"/>
</dbReference>
<dbReference type="SUPFAM" id="SSF53474">
    <property type="entry name" value="alpha/beta-Hydrolases"/>
    <property type="match status" value="1"/>
</dbReference>
<evidence type="ECO:0000313" key="2">
    <source>
        <dbReference type="Proteomes" id="UP001061302"/>
    </source>
</evidence>
<gene>
    <name evidence="1" type="ORF">N8I74_17335</name>
</gene>
<organism evidence="1 2">
    <name type="scientific">Chitiniphilus purpureus</name>
    <dbReference type="NCBI Taxonomy" id="2981137"/>
    <lineage>
        <taxon>Bacteria</taxon>
        <taxon>Pseudomonadati</taxon>
        <taxon>Pseudomonadota</taxon>
        <taxon>Betaproteobacteria</taxon>
        <taxon>Neisseriales</taxon>
        <taxon>Chitinibacteraceae</taxon>
        <taxon>Chitiniphilus</taxon>
    </lineage>
</organism>
<evidence type="ECO:0008006" key="3">
    <source>
        <dbReference type="Google" id="ProtNLM"/>
    </source>
</evidence>
<dbReference type="Proteomes" id="UP001061302">
    <property type="component" value="Chromosome"/>
</dbReference>
<dbReference type="EMBL" id="CP106753">
    <property type="protein sequence ID" value="UXY15055.1"/>
    <property type="molecule type" value="Genomic_DNA"/>
</dbReference>
<dbReference type="PANTHER" id="PTHR35602">
    <property type="entry name" value="ESTERASE YQIA-RELATED"/>
    <property type="match status" value="1"/>
</dbReference>
<dbReference type="RefSeq" id="WP_263124425.1">
    <property type="nucleotide sequence ID" value="NZ_CP106753.1"/>
</dbReference>